<evidence type="ECO:0000313" key="1">
    <source>
        <dbReference type="EMBL" id="EPB80089.1"/>
    </source>
</evidence>
<accession>A0A0D6M7E6</accession>
<name>A0A0D6M7E6_9BILA</name>
<organism evidence="1 2">
    <name type="scientific">Ancylostoma ceylanicum</name>
    <dbReference type="NCBI Taxonomy" id="53326"/>
    <lineage>
        <taxon>Eukaryota</taxon>
        <taxon>Metazoa</taxon>
        <taxon>Ecdysozoa</taxon>
        <taxon>Nematoda</taxon>
        <taxon>Chromadorea</taxon>
        <taxon>Rhabditida</taxon>
        <taxon>Rhabditina</taxon>
        <taxon>Rhabditomorpha</taxon>
        <taxon>Strongyloidea</taxon>
        <taxon>Ancylostomatidae</taxon>
        <taxon>Ancylostomatinae</taxon>
        <taxon>Ancylostoma</taxon>
    </lineage>
</organism>
<protein>
    <submittedName>
        <fullName evidence="1">Uncharacterized protein</fullName>
    </submittedName>
</protein>
<gene>
    <name evidence="1" type="ORF">ANCCEY_00777</name>
</gene>
<sequence length="129" mass="14966">MAWIHFGITFFDTSLIKYQLTDEHFEYLNMGFFQLGSPRLSVSHSHNHEEAHEVGRDDRTYNVLKKSEGKFQNSKRFEHGPNIATMMHAANIMYRKRMESDFEVNLMDIRGTTTTASCERASLSGVKEE</sequence>
<keyword evidence="2" id="KW-1185">Reference proteome</keyword>
<evidence type="ECO:0000313" key="2">
    <source>
        <dbReference type="Proteomes" id="UP000054495"/>
    </source>
</evidence>
<proteinExistence type="predicted"/>
<dbReference type="Proteomes" id="UP000054495">
    <property type="component" value="Unassembled WGS sequence"/>
</dbReference>
<reference evidence="1 2" key="1">
    <citation type="submission" date="2013-05" db="EMBL/GenBank/DDBJ databases">
        <title>Draft genome of the parasitic nematode Anyclostoma ceylanicum.</title>
        <authorList>
            <person name="Mitreva M."/>
        </authorList>
    </citation>
    <scope>NUCLEOTIDE SEQUENCE [LARGE SCALE GENOMIC DNA]</scope>
</reference>
<dbReference type="AlphaFoldDB" id="A0A0D6M7E6"/>
<dbReference type="EMBL" id="KE124784">
    <property type="protein sequence ID" value="EPB80089.1"/>
    <property type="molecule type" value="Genomic_DNA"/>
</dbReference>